<keyword evidence="1" id="KW-0812">Transmembrane</keyword>
<evidence type="ECO:0000256" key="1">
    <source>
        <dbReference type="SAM" id="Phobius"/>
    </source>
</evidence>
<accession>A0A5B7EE29</accession>
<protein>
    <submittedName>
        <fullName evidence="2">Uncharacterized protein</fullName>
    </submittedName>
</protein>
<dbReference type="EMBL" id="VSRR010002468">
    <property type="protein sequence ID" value="MPC31599.1"/>
    <property type="molecule type" value="Genomic_DNA"/>
</dbReference>
<organism evidence="2 3">
    <name type="scientific">Portunus trituberculatus</name>
    <name type="common">Swimming crab</name>
    <name type="synonym">Neptunus trituberculatus</name>
    <dbReference type="NCBI Taxonomy" id="210409"/>
    <lineage>
        <taxon>Eukaryota</taxon>
        <taxon>Metazoa</taxon>
        <taxon>Ecdysozoa</taxon>
        <taxon>Arthropoda</taxon>
        <taxon>Crustacea</taxon>
        <taxon>Multicrustacea</taxon>
        <taxon>Malacostraca</taxon>
        <taxon>Eumalacostraca</taxon>
        <taxon>Eucarida</taxon>
        <taxon>Decapoda</taxon>
        <taxon>Pleocyemata</taxon>
        <taxon>Brachyura</taxon>
        <taxon>Eubrachyura</taxon>
        <taxon>Portunoidea</taxon>
        <taxon>Portunidae</taxon>
        <taxon>Portuninae</taxon>
        <taxon>Portunus</taxon>
    </lineage>
</organism>
<proteinExistence type="predicted"/>
<sequence length="76" mass="9233">MHKSLGNILNLYFFFFFFLKQRICITVIICVKTLLIYHWNPINSLNPFSNMTRFHIRSAYYLMILYSFRNSCGRLK</sequence>
<feature type="transmembrane region" description="Helical" evidence="1">
    <location>
        <begin position="12"/>
        <end position="39"/>
    </location>
</feature>
<evidence type="ECO:0000313" key="2">
    <source>
        <dbReference type="EMBL" id="MPC31599.1"/>
    </source>
</evidence>
<dbReference type="AlphaFoldDB" id="A0A5B7EE29"/>
<keyword evidence="1" id="KW-1133">Transmembrane helix</keyword>
<dbReference type="Proteomes" id="UP000324222">
    <property type="component" value="Unassembled WGS sequence"/>
</dbReference>
<keyword evidence="1" id="KW-0472">Membrane</keyword>
<reference evidence="2 3" key="1">
    <citation type="submission" date="2019-05" db="EMBL/GenBank/DDBJ databases">
        <title>Another draft genome of Portunus trituberculatus and its Hox gene families provides insights of decapod evolution.</title>
        <authorList>
            <person name="Jeong J.-H."/>
            <person name="Song I."/>
            <person name="Kim S."/>
            <person name="Choi T."/>
            <person name="Kim D."/>
            <person name="Ryu S."/>
            <person name="Kim W."/>
        </authorList>
    </citation>
    <scope>NUCLEOTIDE SEQUENCE [LARGE SCALE GENOMIC DNA]</scope>
    <source>
        <tissue evidence="2">Muscle</tissue>
    </source>
</reference>
<gene>
    <name evidence="2" type="ORF">E2C01_024893</name>
</gene>
<keyword evidence="3" id="KW-1185">Reference proteome</keyword>
<evidence type="ECO:0000313" key="3">
    <source>
        <dbReference type="Proteomes" id="UP000324222"/>
    </source>
</evidence>
<name>A0A5B7EE29_PORTR</name>
<comment type="caution">
    <text evidence="2">The sequence shown here is derived from an EMBL/GenBank/DDBJ whole genome shotgun (WGS) entry which is preliminary data.</text>
</comment>